<protein>
    <submittedName>
        <fullName evidence="1">Uncharacterized protein</fullName>
    </submittedName>
</protein>
<name>A0A2D0NB93_FLAN2</name>
<accession>A0A2D0NB93</accession>
<reference evidence="1 2" key="1">
    <citation type="submission" date="2017-10" db="EMBL/GenBank/DDBJ databases">
        <title>The draft genome sequence of Lewinella nigricans NBRC 102662.</title>
        <authorList>
            <person name="Wang K."/>
        </authorList>
    </citation>
    <scope>NUCLEOTIDE SEQUENCE [LARGE SCALE GENOMIC DNA]</scope>
    <source>
        <strain evidence="1 2">NBRC 102662</strain>
    </source>
</reference>
<evidence type="ECO:0000313" key="2">
    <source>
        <dbReference type="Proteomes" id="UP000223913"/>
    </source>
</evidence>
<keyword evidence="2" id="KW-1185">Reference proteome</keyword>
<proteinExistence type="predicted"/>
<dbReference type="OrthoDB" id="878604at2"/>
<gene>
    <name evidence="1" type="ORF">CRP01_15020</name>
</gene>
<organism evidence="1 2">
    <name type="scientific">Flavilitoribacter nigricans (strain ATCC 23147 / DSM 23189 / NBRC 102662 / NCIMB 1420 / SS-2)</name>
    <name type="common">Lewinella nigricans</name>
    <dbReference type="NCBI Taxonomy" id="1122177"/>
    <lineage>
        <taxon>Bacteria</taxon>
        <taxon>Pseudomonadati</taxon>
        <taxon>Bacteroidota</taxon>
        <taxon>Saprospiria</taxon>
        <taxon>Saprospirales</taxon>
        <taxon>Lewinellaceae</taxon>
        <taxon>Flavilitoribacter</taxon>
    </lineage>
</organism>
<comment type="caution">
    <text evidence="1">The sequence shown here is derived from an EMBL/GenBank/DDBJ whole genome shotgun (WGS) entry which is preliminary data.</text>
</comment>
<evidence type="ECO:0000313" key="1">
    <source>
        <dbReference type="EMBL" id="PHN05782.1"/>
    </source>
</evidence>
<dbReference type="EMBL" id="PDUD01000020">
    <property type="protein sequence ID" value="PHN05782.1"/>
    <property type="molecule type" value="Genomic_DNA"/>
</dbReference>
<dbReference type="AlphaFoldDB" id="A0A2D0NB93"/>
<dbReference type="Proteomes" id="UP000223913">
    <property type="component" value="Unassembled WGS sequence"/>
</dbReference>
<sequence>MWTILLHKNLVFQVNSKSSNSGNQMTRSFIFLCVSLCCIAGAPLTAQTGEYVRGGYVSLSGDTTHGYIQDRLKVSQSNAFMFKADLAQTSPQQFSPEQVHSFFYDPNFSYRSLPITIEEKTELKFLRQLVTGYAGLYEYNTVSDPVYVLTKASGEVVQLEKRDRIEDGQLKSDKGYEGLIRYTLRDCESLILRGGRIEFTQGALTSYVRRYNQCAHPETATQSLTIPRRLLVNFGVLAGKDFIKSIANNYNAAQPVSKGNGDGIQAGLLVHLSYFENLAFRTGVVYHRFEFTQQTPYSLGTLIHINQFEQLDIPLNLRYQFGKGKVSPYFFGGTKIPVYLKKDLITQRVKLIGEVENTTVDMEIYKSFRFNGGIGTRLKFIPGTNVDLSLEYEQINGELNDARHFETNAILVSLAVLF</sequence>